<reference evidence="3 4" key="1">
    <citation type="submission" date="2020-08" db="EMBL/GenBank/DDBJ databases">
        <title>Sequencing the genomes of 1000 actinobacteria strains.</title>
        <authorList>
            <person name="Klenk H.-P."/>
        </authorList>
    </citation>
    <scope>NUCLEOTIDE SEQUENCE [LARGE SCALE GENOMIC DNA]</scope>
    <source>
        <strain evidence="3 4">DSM 19600</strain>
    </source>
</reference>
<feature type="transmembrane region" description="Helical" evidence="2">
    <location>
        <begin position="208"/>
        <end position="234"/>
    </location>
</feature>
<dbReference type="Proteomes" id="UP000549113">
    <property type="component" value="Unassembled WGS sequence"/>
</dbReference>
<dbReference type="RefSeq" id="WP_183499039.1">
    <property type="nucleotide sequence ID" value="NZ_BAABCO010000001.1"/>
</dbReference>
<keyword evidence="2" id="KW-1133">Transmembrane helix</keyword>
<evidence type="ECO:0000313" key="4">
    <source>
        <dbReference type="Proteomes" id="UP000549113"/>
    </source>
</evidence>
<dbReference type="EMBL" id="JACIFH010000001">
    <property type="protein sequence ID" value="MBB4139364.1"/>
    <property type="molecule type" value="Genomic_DNA"/>
</dbReference>
<comment type="caution">
    <text evidence="3">The sequence shown here is derived from an EMBL/GenBank/DDBJ whole genome shotgun (WGS) entry which is preliminary data.</text>
</comment>
<evidence type="ECO:0000313" key="3">
    <source>
        <dbReference type="EMBL" id="MBB4139364.1"/>
    </source>
</evidence>
<protein>
    <submittedName>
        <fullName evidence="3">Uncharacterized protein</fullName>
    </submittedName>
</protein>
<feature type="transmembrane region" description="Helical" evidence="2">
    <location>
        <begin position="109"/>
        <end position="130"/>
    </location>
</feature>
<feature type="transmembrane region" description="Helical" evidence="2">
    <location>
        <begin position="180"/>
        <end position="202"/>
    </location>
</feature>
<evidence type="ECO:0000256" key="1">
    <source>
        <dbReference type="SAM" id="MobiDB-lite"/>
    </source>
</evidence>
<sequence length="391" mass="41211">MTDEKTTPDNADDLTSNGEEIDVDVTQVRVTDADAAEVAVTESDAPVADDVDDVETSLGTDAEAAASPLDEALVADDAATAAEPATTADATADGTAPHYGIGPFSLREVVLGGVWLLAFVVSFFPIYGAFGSGPSVWNGGIDWVLTIGVPTVAVFLIALRRLSPQGIRRVGSLGIDQFASVAFSVSTIVWLGILWGAFVSFAGGRVFIATWVVWLEFFLMLAGVFLTVLAPFIAPFNEDFRHRPEITAHRSARPARPVTARPAAVPAAADPYAAAAATTANAYDAGANPYAPSEDPYARDAQTFQSLDDTTVLDQQGQQEQPQAAAPAATQAFWALAPVERDVVDEQGLPLFAVGPTAWALVIEDRGDTFVVRHEDGRIGYLTDVSGVTRG</sequence>
<keyword evidence="4" id="KW-1185">Reference proteome</keyword>
<feature type="region of interest" description="Disordered" evidence="1">
    <location>
        <begin position="1"/>
        <end position="24"/>
    </location>
</feature>
<accession>A0AA40VLG5</accession>
<name>A0AA40VLG5_9MICO</name>
<feature type="transmembrane region" description="Helical" evidence="2">
    <location>
        <begin position="136"/>
        <end position="159"/>
    </location>
</feature>
<proteinExistence type="predicted"/>
<keyword evidence="2" id="KW-0812">Transmembrane</keyword>
<keyword evidence="2" id="KW-0472">Membrane</keyword>
<organism evidence="3 4">
    <name type="scientific">Microbacterium invictum</name>
    <dbReference type="NCBI Taxonomy" id="515415"/>
    <lineage>
        <taxon>Bacteria</taxon>
        <taxon>Bacillati</taxon>
        <taxon>Actinomycetota</taxon>
        <taxon>Actinomycetes</taxon>
        <taxon>Micrococcales</taxon>
        <taxon>Microbacteriaceae</taxon>
        <taxon>Microbacterium</taxon>
    </lineage>
</organism>
<gene>
    <name evidence="3" type="ORF">BKA10_001158</name>
</gene>
<dbReference type="AlphaFoldDB" id="A0AA40VLG5"/>
<evidence type="ECO:0000256" key="2">
    <source>
        <dbReference type="SAM" id="Phobius"/>
    </source>
</evidence>